<evidence type="ECO:0000313" key="2">
    <source>
        <dbReference type="EMBL" id="MEJ8277795.1"/>
    </source>
</evidence>
<dbReference type="Gene3D" id="3.30.70.1230">
    <property type="entry name" value="Nucleotide cyclase"/>
    <property type="match status" value="1"/>
</dbReference>
<dbReference type="InterPro" id="IPR001054">
    <property type="entry name" value="A/G_cyclase"/>
</dbReference>
<organism evidence="2 3">
    <name type="scientific">Pseudonocardia spirodelae</name>
    <dbReference type="NCBI Taxonomy" id="3133431"/>
    <lineage>
        <taxon>Bacteria</taxon>
        <taxon>Bacillati</taxon>
        <taxon>Actinomycetota</taxon>
        <taxon>Actinomycetes</taxon>
        <taxon>Pseudonocardiales</taxon>
        <taxon>Pseudonocardiaceae</taxon>
        <taxon>Pseudonocardia</taxon>
    </lineage>
</organism>
<dbReference type="RefSeq" id="WP_340285919.1">
    <property type="nucleotide sequence ID" value="NZ_JBBJUP010000002.1"/>
</dbReference>
<dbReference type="Proteomes" id="UP001364211">
    <property type="component" value="Unassembled WGS sequence"/>
</dbReference>
<sequence>MTGPLHAVVEALTATGTAAQVFDAAGRLHWASGEMLAMMDVGPDDDIGIGRTLAEGTAMPVWRRSLEAGSLDALAAELAPRVGPGAGDGPPVWVAPLVVRRPGSRLDIGVFGIELRGGDGTRCGTALVYAPKLPARVLALLVEGDAGLHARLADLAEPRRRAAAVLFADIDASGPLARSMPTELYFELIRDVTTTADDLVVARGGITGTHAGDGAVAFFVAGHHDSEAAAARAAVTTALDLAERVAATGHDVRLNVGAHWGPNLYIGQITSGGRLEVTALGDEVNECARIEQVARGGRTLVSKVLVERLDDGDARDLGLDRRALRYTTLAELGTATEKATRDAGTLAVADLTRARPRAAVPSSAPATTGRAR</sequence>
<dbReference type="EMBL" id="JBBJUP010000002">
    <property type="protein sequence ID" value="MEJ8277795.1"/>
    <property type="molecule type" value="Genomic_DNA"/>
</dbReference>
<proteinExistence type="predicted"/>
<protein>
    <submittedName>
        <fullName evidence="2">Adenylate/guanylate cyclase domain-containing protein</fullName>
        <ecNumber evidence="2">4.6.1.-</ecNumber>
    </submittedName>
</protein>
<keyword evidence="3" id="KW-1185">Reference proteome</keyword>
<comment type="caution">
    <text evidence="2">The sequence shown here is derived from an EMBL/GenBank/DDBJ whole genome shotgun (WGS) entry which is preliminary data.</text>
</comment>
<name>A0ABU8T1G4_9PSEU</name>
<dbReference type="Pfam" id="PF00211">
    <property type="entry name" value="Guanylate_cyc"/>
    <property type="match status" value="1"/>
</dbReference>
<dbReference type="InterPro" id="IPR029787">
    <property type="entry name" value="Nucleotide_cyclase"/>
</dbReference>
<reference evidence="2 3" key="1">
    <citation type="submission" date="2024-03" db="EMBL/GenBank/DDBJ databases">
        <title>Draft genome sequence of Pseudonocardia sp. DW16-2.</title>
        <authorList>
            <person name="Duangmal K."/>
        </authorList>
    </citation>
    <scope>NUCLEOTIDE SEQUENCE [LARGE SCALE GENOMIC DNA]</scope>
    <source>
        <strain evidence="2 3">DW16-2</strain>
    </source>
</reference>
<keyword evidence="2" id="KW-0456">Lyase</keyword>
<dbReference type="PROSITE" id="PS50125">
    <property type="entry name" value="GUANYLATE_CYCLASE_2"/>
    <property type="match status" value="1"/>
</dbReference>
<evidence type="ECO:0000313" key="3">
    <source>
        <dbReference type="Proteomes" id="UP001364211"/>
    </source>
</evidence>
<dbReference type="EC" id="4.6.1.-" evidence="2"/>
<accession>A0ABU8T1G4</accession>
<dbReference type="GO" id="GO:0016829">
    <property type="term" value="F:lyase activity"/>
    <property type="evidence" value="ECO:0007669"/>
    <property type="project" value="UniProtKB-KW"/>
</dbReference>
<evidence type="ECO:0000259" key="1">
    <source>
        <dbReference type="PROSITE" id="PS50125"/>
    </source>
</evidence>
<dbReference type="SUPFAM" id="SSF55073">
    <property type="entry name" value="Nucleotide cyclase"/>
    <property type="match status" value="1"/>
</dbReference>
<feature type="domain" description="Guanylate cyclase" evidence="1">
    <location>
        <begin position="164"/>
        <end position="291"/>
    </location>
</feature>
<dbReference type="CDD" id="cd07302">
    <property type="entry name" value="CHD"/>
    <property type="match status" value="1"/>
</dbReference>
<gene>
    <name evidence="2" type="ORF">WJX68_02530</name>
</gene>